<sequence>MTNEQTKQITNLHKEVFIATKVDQAIIVHVVAEFNKTRSITLSEQ</sequence>
<protein>
    <submittedName>
        <fullName evidence="1">43127_t:CDS:1</fullName>
    </submittedName>
</protein>
<organism evidence="1 2">
    <name type="scientific">Gigaspora margarita</name>
    <dbReference type="NCBI Taxonomy" id="4874"/>
    <lineage>
        <taxon>Eukaryota</taxon>
        <taxon>Fungi</taxon>
        <taxon>Fungi incertae sedis</taxon>
        <taxon>Mucoromycota</taxon>
        <taxon>Glomeromycotina</taxon>
        <taxon>Glomeromycetes</taxon>
        <taxon>Diversisporales</taxon>
        <taxon>Gigasporaceae</taxon>
        <taxon>Gigaspora</taxon>
    </lineage>
</organism>
<proteinExistence type="predicted"/>
<dbReference type="EMBL" id="CAJVQB010029841">
    <property type="protein sequence ID" value="CAG8814672.1"/>
    <property type="molecule type" value="Genomic_DNA"/>
</dbReference>
<reference evidence="1 2" key="1">
    <citation type="submission" date="2021-06" db="EMBL/GenBank/DDBJ databases">
        <authorList>
            <person name="Kallberg Y."/>
            <person name="Tangrot J."/>
            <person name="Rosling A."/>
        </authorList>
    </citation>
    <scope>NUCLEOTIDE SEQUENCE [LARGE SCALE GENOMIC DNA]</scope>
    <source>
        <strain evidence="1 2">120-4 pot B 10/14</strain>
    </source>
</reference>
<gene>
    <name evidence="1" type="ORF">GMARGA_LOCUS26104</name>
</gene>
<name>A0ABN7W4X4_GIGMA</name>
<keyword evidence="2" id="KW-1185">Reference proteome</keyword>
<feature type="non-terminal residue" evidence="1">
    <location>
        <position position="45"/>
    </location>
</feature>
<evidence type="ECO:0000313" key="1">
    <source>
        <dbReference type="EMBL" id="CAG8814672.1"/>
    </source>
</evidence>
<dbReference type="Proteomes" id="UP000789901">
    <property type="component" value="Unassembled WGS sequence"/>
</dbReference>
<comment type="caution">
    <text evidence="1">The sequence shown here is derived from an EMBL/GenBank/DDBJ whole genome shotgun (WGS) entry which is preliminary data.</text>
</comment>
<evidence type="ECO:0000313" key="2">
    <source>
        <dbReference type="Proteomes" id="UP000789901"/>
    </source>
</evidence>
<accession>A0ABN7W4X4</accession>